<dbReference type="Proteomes" id="UP000608579">
    <property type="component" value="Unassembled WGS sequence"/>
</dbReference>
<feature type="transmembrane region" description="Helical" evidence="1">
    <location>
        <begin position="12"/>
        <end position="41"/>
    </location>
</feature>
<evidence type="ECO:0000313" key="2">
    <source>
        <dbReference type="EMBL" id="HIQ29633.1"/>
    </source>
</evidence>
<evidence type="ECO:0000256" key="1">
    <source>
        <dbReference type="SAM" id="Phobius"/>
    </source>
</evidence>
<keyword evidence="1" id="KW-0812">Transmembrane</keyword>
<proteinExistence type="predicted"/>
<reference evidence="2" key="1">
    <citation type="journal article" date="2020" name="ISME J.">
        <title>Gammaproteobacteria mediating utilization of methyl-, sulfur- and petroleum organic compounds in deep ocean hydrothermal plumes.</title>
        <authorList>
            <person name="Zhou Z."/>
            <person name="Liu Y."/>
            <person name="Pan J."/>
            <person name="Cron B.R."/>
            <person name="Toner B.M."/>
            <person name="Anantharaman K."/>
            <person name="Breier J.A."/>
            <person name="Dick G.J."/>
            <person name="Li M."/>
        </authorList>
    </citation>
    <scope>NUCLEOTIDE SEQUENCE</scope>
    <source>
        <strain evidence="2">SZUA-1515</strain>
    </source>
</reference>
<feature type="transmembrane region" description="Helical" evidence="1">
    <location>
        <begin position="150"/>
        <end position="178"/>
    </location>
</feature>
<comment type="caution">
    <text evidence="2">The sequence shown here is derived from an EMBL/GenBank/DDBJ whole genome shotgun (WGS) entry which is preliminary data.</text>
</comment>
<dbReference type="EMBL" id="DQVM01000069">
    <property type="protein sequence ID" value="HIQ29633.1"/>
    <property type="molecule type" value="Genomic_DNA"/>
</dbReference>
<accession>A0A832ZVF0</accession>
<evidence type="ECO:0000313" key="3">
    <source>
        <dbReference type="Proteomes" id="UP000608579"/>
    </source>
</evidence>
<feature type="transmembrane region" description="Helical" evidence="1">
    <location>
        <begin position="62"/>
        <end position="82"/>
    </location>
</feature>
<keyword evidence="1" id="KW-0472">Membrane</keyword>
<gene>
    <name evidence="2" type="ORF">EYH45_03615</name>
</gene>
<protein>
    <submittedName>
        <fullName evidence="2">Uncharacterized protein</fullName>
    </submittedName>
</protein>
<dbReference type="AlphaFoldDB" id="A0A832ZVF0"/>
<feature type="transmembrane region" description="Helical" evidence="1">
    <location>
        <begin position="120"/>
        <end position="144"/>
    </location>
</feature>
<name>A0A832ZVF0_CALS0</name>
<keyword evidence="1" id="KW-1133">Transmembrane helix</keyword>
<sequence>MQQRRYQQKARLSMSVAVIGLFSAIYILVGGVLGVVIGPFLRGYPAHFLRGWLMSSSAAYSGRMWSASLLGLMSGLVFLVVVPAPAPYLPLATLAAGVTYDLALSPVTKYSSNALSSRRIILATSISSVAESITALAVLTYIGLFTDNPIILAIIWTAAILANITLACVGSLITIFSIRKKILLSRLY</sequence>
<organism evidence="2 3">
    <name type="scientific">Caldiarchaeum subterraneum</name>
    <dbReference type="NCBI Taxonomy" id="311458"/>
    <lineage>
        <taxon>Archaea</taxon>
        <taxon>Nitrososphaerota</taxon>
        <taxon>Candidatus Caldarchaeales</taxon>
        <taxon>Candidatus Caldarchaeaceae</taxon>
        <taxon>Candidatus Caldarchaeum</taxon>
    </lineage>
</organism>